<dbReference type="InterPro" id="IPR003660">
    <property type="entry name" value="HAMP_dom"/>
</dbReference>
<accession>A0A0J6T7W6</accession>
<proteinExistence type="inferred from homology"/>
<dbReference type="PANTHER" id="PTHR32089">
    <property type="entry name" value="METHYL-ACCEPTING CHEMOTAXIS PROTEIN MCPB"/>
    <property type="match status" value="1"/>
</dbReference>
<dbReference type="AlphaFoldDB" id="A0A0J6T7W6"/>
<dbReference type="PATRIC" id="fig|298794.3.peg.41"/>
<dbReference type="PROSITE" id="PS50885">
    <property type="entry name" value="HAMP"/>
    <property type="match status" value="1"/>
</dbReference>
<keyword evidence="7" id="KW-1185">Reference proteome</keyword>
<evidence type="ECO:0000256" key="3">
    <source>
        <dbReference type="PROSITE-ProRule" id="PRU00284"/>
    </source>
</evidence>
<dbReference type="GO" id="GO:0007165">
    <property type="term" value="P:signal transduction"/>
    <property type="evidence" value="ECO:0007669"/>
    <property type="project" value="UniProtKB-KW"/>
</dbReference>
<gene>
    <name evidence="6" type="ORF">VQ02_00210</name>
</gene>
<dbReference type="GO" id="GO:0016020">
    <property type="term" value="C:membrane"/>
    <property type="evidence" value="ECO:0007669"/>
    <property type="project" value="InterPro"/>
</dbReference>
<sequence length="694" mass="71812">MSVKTRLIGMLSLLTIFATLTVSRDLHGAYERWTRSVEAAHLAKVDRLLTHGLSELRFERGSAVSGLMLEASKLDANLADLAKRRKLSDEALSGALAVLSSDAADERLDPRPVVETYDVWKRIRAELDASLGKPLTTRDPGLAKRINEAHLGLNGAVDALIRATETRLRLKDSGLSNLLRLREMSWSARSLAGNAHLMVNDVLAKNRAMTAKEQFDFAVFGREALFAFTIARGISDALNGAPELKATVDRAWIGYFEGPFAERTRALLPALIDPSLPRPTLAESRAQSTPALDTIAAVALASVVELERVAGATADAARTELAIQGSLLVLVLVLSLGGMVWVSHGVTGPLATMTGAMRRLAGGDTASAIPCGGRRDEIGAMAGALEVFRENLIRTRRLEEETALARASAEEQRKAGMRQMADGFEAAVGGIVGMVSSAASELQATARSMSATAGATAAQSTSAAAAANQAATNVGTVAAAAEELGASVAEIGRQVTDSADLARNAVAEANATAGLVQDLSQAASRIGDVVALISQIAAQTNLLALNATIEAARAGTAGRGFAVVAAEVKELAGQTARATDEIGRQIGLIQGSTGEAVGAIGGISTRIREIAGVAASVAATVEQQGAATQEIVRNVAQAAAGTGEVTTSVVTVAGAAEETGAAASQVLASASELSRQSEHLDAEVKRFLASVRAA</sequence>
<dbReference type="PANTHER" id="PTHR32089:SF112">
    <property type="entry name" value="LYSOZYME-LIKE PROTEIN-RELATED"/>
    <property type="match status" value="1"/>
</dbReference>
<comment type="caution">
    <text evidence="6">The sequence shown here is derived from an EMBL/GenBank/DDBJ whole genome shotgun (WGS) entry which is preliminary data.</text>
</comment>
<evidence type="ECO:0000313" key="7">
    <source>
        <dbReference type="Proteomes" id="UP000035955"/>
    </source>
</evidence>
<dbReference type="InterPro" id="IPR004089">
    <property type="entry name" value="MCPsignal_dom"/>
</dbReference>
<dbReference type="SUPFAM" id="SSF58104">
    <property type="entry name" value="Methyl-accepting chemotaxis protein (MCP) signaling domain"/>
    <property type="match status" value="1"/>
</dbReference>
<name>A0A0J6T7W6_9HYPH</name>
<reference evidence="6 7" key="1">
    <citation type="submission" date="2015-03" db="EMBL/GenBank/DDBJ databases">
        <title>Genome sequencing of Methylobacterium variabile DSM 16961.</title>
        <authorList>
            <person name="Chaudhry V."/>
            <person name="Patil P.B."/>
        </authorList>
    </citation>
    <scope>NUCLEOTIDE SEQUENCE [LARGE SCALE GENOMIC DNA]</scope>
    <source>
        <strain evidence="6 7">DSM 16961</strain>
    </source>
</reference>
<dbReference type="SMART" id="SM00304">
    <property type="entry name" value="HAMP"/>
    <property type="match status" value="1"/>
</dbReference>
<dbReference type="EMBL" id="LABY01000001">
    <property type="protein sequence ID" value="KMO43475.1"/>
    <property type="molecule type" value="Genomic_DNA"/>
</dbReference>
<dbReference type="Pfam" id="PF00672">
    <property type="entry name" value="HAMP"/>
    <property type="match status" value="1"/>
</dbReference>
<evidence type="ECO:0000256" key="1">
    <source>
        <dbReference type="ARBA" id="ARBA00023224"/>
    </source>
</evidence>
<dbReference type="Gene3D" id="1.10.8.500">
    <property type="entry name" value="HAMP domain in histidine kinase"/>
    <property type="match status" value="1"/>
</dbReference>
<comment type="similarity">
    <text evidence="2">Belongs to the methyl-accepting chemotaxis (MCP) protein family.</text>
</comment>
<dbReference type="Proteomes" id="UP000035955">
    <property type="component" value="Unassembled WGS sequence"/>
</dbReference>
<dbReference type="CDD" id="cd06225">
    <property type="entry name" value="HAMP"/>
    <property type="match status" value="1"/>
</dbReference>
<organism evidence="6 7">
    <name type="scientific">Methylobacterium variabile</name>
    <dbReference type="NCBI Taxonomy" id="298794"/>
    <lineage>
        <taxon>Bacteria</taxon>
        <taxon>Pseudomonadati</taxon>
        <taxon>Pseudomonadota</taxon>
        <taxon>Alphaproteobacteria</taxon>
        <taxon>Hyphomicrobiales</taxon>
        <taxon>Methylobacteriaceae</taxon>
        <taxon>Methylobacterium</taxon>
    </lineage>
</organism>
<protein>
    <submittedName>
        <fullName evidence="6">Chemotaxis protein</fullName>
    </submittedName>
</protein>
<feature type="domain" description="HAMP" evidence="5">
    <location>
        <begin position="344"/>
        <end position="397"/>
    </location>
</feature>
<evidence type="ECO:0000259" key="4">
    <source>
        <dbReference type="PROSITE" id="PS50111"/>
    </source>
</evidence>
<dbReference type="SMART" id="SM00283">
    <property type="entry name" value="MA"/>
    <property type="match status" value="1"/>
</dbReference>
<feature type="domain" description="Methyl-accepting transducer" evidence="4">
    <location>
        <begin position="438"/>
        <end position="674"/>
    </location>
</feature>
<keyword evidence="1 3" id="KW-0807">Transducer</keyword>
<dbReference type="Pfam" id="PF00015">
    <property type="entry name" value="MCPsignal"/>
    <property type="match status" value="1"/>
</dbReference>
<dbReference type="PROSITE" id="PS50111">
    <property type="entry name" value="CHEMOTAXIS_TRANSDUC_2"/>
    <property type="match status" value="1"/>
</dbReference>
<dbReference type="RefSeq" id="WP_048442128.1">
    <property type="nucleotide sequence ID" value="NZ_LABY01000001.1"/>
</dbReference>
<evidence type="ECO:0000259" key="5">
    <source>
        <dbReference type="PROSITE" id="PS50885"/>
    </source>
</evidence>
<dbReference type="Gene3D" id="1.10.287.950">
    <property type="entry name" value="Methyl-accepting chemotaxis protein"/>
    <property type="match status" value="1"/>
</dbReference>
<evidence type="ECO:0000313" key="6">
    <source>
        <dbReference type="EMBL" id="KMO43475.1"/>
    </source>
</evidence>
<evidence type="ECO:0000256" key="2">
    <source>
        <dbReference type="ARBA" id="ARBA00029447"/>
    </source>
</evidence>